<dbReference type="EMBL" id="JAXCLX010000003">
    <property type="protein sequence ID" value="MDY0873527.1"/>
    <property type="molecule type" value="Genomic_DNA"/>
</dbReference>
<organism evidence="2 3">
    <name type="scientific">Dongia rigui</name>
    <dbReference type="NCBI Taxonomy" id="940149"/>
    <lineage>
        <taxon>Bacteria</taxon>
        <taxon>Pseudomonadati</taxon>
        <taxon>Pseudomonadota</taxon>
        <taxon>Alphaproteobacteria</taxon>
        <taxon>Rhodospirillales</taxon>
        <taxon>Dongiaceae</taxon>
        <taxon>Dongia</taxon>
    </lineage>
</organism>
<dbReference type="PRINTS" id="PR00069">
    <property type="entry name" value="ALDKETRDTASE"/>
</dbReference>
<evidence type="ECO:0000313" key="2">
    <source>
        <dbReference type="EMBL" id="MDY0873527.1"/>
    </source>
</evidence>
<dbReference type="PIRSF" id="PIRSF000097">
    <property type="entry name" value="AKR"/>
    <property type="match status" value="1"/>
</dbReference>
<protein>
    <submittedName>
        <fullName evidence="2">Aldo/keto reductase</fullName>
    </submittedName>
</protein>
<dbReference type="SUPFAM" id="SSF51430">
    <property type="entry name" value="NAD(P)-linked oxidoreductase"/>
    <property type="match status" value="1"/>
</dbReference>
<dbReference type="PANTHER" id="PTHR43638:SF3">
    <property type="entry name" value="ALDEHYDE REDUCTASE"/>
    <property type="match status" value="1"/>
</dbReference>
<dbReference type="InterPro" id="IPR020471">
    <property type="entry name" value="AKR"/>
</dbReference>
<name>A0ABU5E1Q0_9PROT</name>
<dbReference type="PROSITE" id="PS00063">
    <property type="entry name" value="ALDOKETO_REDUCTASE_3"/>
    <property type="match status" value="1"/>
</dbReference>
<dbReference type="InterPro" id="IPR023210">
    <property type="entry name" value="NADP_OxRdtase_dom"/>
</dbReference>
<dbReference type="Pfam" id="PF00248">
    <property type="entry name" value="Aldo_ket_red"/>
    <property type="match status" value="1"/>
</dbReference>
<evidence type="ECO:0000259" key="1">
    <source>
        <dbReference type="Pfam" id="PF00248"/>
    </source>
</evidence>
<feature type="domain" description="NADP-dependent oxidoreductase" evidence="1">
    <location>
        <begin position="15"/>
        <end position="264"/>
    </location>
</feature>
<gene>
    <name evidence="2" type="ORF">SMD31_16425</name>
</gene>
<dbReference type="CDD" id="cd19138">
    <property type="entry name" value="AKR_YeaE"/>
    <property type="match status" value="1"/>
</dbReference>
<dbReference type="Proteomes" id="UP001271769">
    <property type="component" value="Unassembled WGS sequence"/>
</dbReference>
<proteinExistence type="predicted"/>
<dbReference type="RefSeq" id="WP_320502001.1">
    <property type="nucleotide sequence ID" value="NZ_JAXCLX010000003.1"/>
</dbReference>
<dbReference type="PANTHER" id="PTHR43638">
    <property type="entry name" value="OXIDOREDUCTASE, ALDO/KETO REDUCTASE FAMILY PROTEIN"/>
    <property type="match status" value="1"/>
</dbReference>
<keyword evidence="3" id="KW-1185">Reference proteome</keyword>
<accession>A0ABU5E1Q0</accession>
<dbReference type="Gene3D" id="3.20.20.100">
    <property type="entry name" value="NADP-dependent oxidoreductase domain"/>
    <property type="match status" value="1"/>
</dbReference>
<dbReference type="InterPro" id="IPR036812">
    <property type="entry name" value="NAD(P)_OxRdtase_dom_sf"/>
</dbReference>
<evidence type="ECO:0000313" key="3">
    <source>
        <dbReference type="Proteomes" id="UP001271769"/>
    </source>
</evidence>
<reference evidence="2 3" key="1">
    <citation type="journal article" date="2013" name="Antonie Van Leeuwenhoek">
        <title>Dongia rigui sp. nov., isolated from freshwater of a large wetland in Korea.</title>
        <authorList>
            <person name="Baik K.S."/>
            <person name="Hwang Y.M."/>
            <person name="Choi J.S."/>
            <person name="Kwon J."/>
            <person name="Seong C.N."/>
        </authorList>
    </citation>
    <scope>NUCLEOTIDE SEQUENCE [LARGE SCALE GENOMIC DNA]</scope>
    <source>
        <strain evidence="2 3">04SU4-P</strain>
    </source>
</reference>
<comment type="caution">
    <text evidence="2">The sequence shown here is derived from an EMBL/GenBank/DDBJ whole genome shotgun (WGS) entry which is preliminary data.</text>
</comment>
<dbReference type="InterPro" id="IPR018170">
    <property type="entry name" value="Aldo/ket_reductase_CS"/>
</dbReference>
<sequence>MRRLVLNDGTEIPVIGQGTWRMGERAAERKSEVAALQAGIDLGLTLIDTAEMYGNGGAEEVTGDAIAGRRKDVYLVSKVLPSNASRAGTIKACEQSLKRLGTDYLDLYLLHWRGSYPLADTLAAFQELKKTGKIRAFGISNLDSSDMKEWLGLPGGSDAVANQILYNVGVRGPEHDLVPIMAKAKVALMAYCPLAQGEVDGFRQLEPIARRHDATVAQIMLAWATRHPLSFAVPKSRTIARLKENAAAGDIVLTPQDLAEIDAAFPAPKKAVPLEMI</sequence>